<dbReference type="PROSITE" id="PS50987">
    <property type="entry name" value="HTH_ARSR_2"/>
    <property type="match status" value="1"/>
</dbReference>
<dbReference type="Gene3D" id="1.10.10.10">
    <property type="entry name" value="Winged helix-like DNA-binding domain superfamily/Winged helix DNA-binding domain"/>
    <property type="match status" value="1"/>
</dbReference>
<feature type="domain" description="HTH arsR-type" evidence="2">
    <location>
        <begin position="1"/>
        <end position="94"/>
    </location>
</feature>
<dbReference type="Proteomes" id="UP000215145">
    <property type="component" value="Unassembled WGS sequence"/>
</dbReference>
<organism evidence="3 4">
    <name type="scientific">Paenibacillus herberti</name>
    <dbReference type="NCBI Taxonomy" id="1619309"/>
    <lineage>
        <taxon>Bacteria</taxon>
        <taxon>Bacillati</taxon>
        <taxon>Bacillota</taxon>
        <taxon>Bacilli</taxon>
        <taxon>Bacillales</taxon>
        <taxon>Paenibacillaceae</taxon>
        <taxon>Paenibacillus</taxon>
    </lineage>
</organism>
<dbReference type="GO" id="GO:0003677">
    <property type="term" value="F:DNA binding"/>
    <property type="evidence" value="ECO:0007669"/>
    <property type="project" value="UniProtKB-KW"/>
</dbReference>
<gene>
    <name evidence="3" type="ORF">CGZ75_20490</name>
</gene>
<dbReference type="PANTHER" id="PTHR38600">
    <property type="entry name" value="TRANSCRIPTIONAL REGULATORY PROTEIN"/>
    <property type="match status" value="1"/>
</dbReference>
<dbReference type="InterPro" id="IPR001845">
    <property type="entry name" value="HTH_ArsR_DNA-bd_dom"/>
</dbReference>
<dbReference type="SMART" id="SM00418">
    <property type="entry name" value="HTH_ARSR"/>
    <property type="match status" value="1"/>
</dbReference>
<dbReference type="PRINTS" id="PR00778">
    <property type="entry name" value="HTHARSR"/>
</dbReference>
<reference evidence="3 4" key="1">
    <citation type="submission" date="2017-07" db="EMBL/GenBank/DDBJ databases">
        <title>Paenibacillus herberti R33 genome sequencing and assembly.</title>
        <authorList>
            <person name="Su W."/>
        </authorList>
    </citation>
    <scope>NUCLEOTIDE SEQUENCE [LARGE SCALE GENOMIC DNA]</scope>
    <source>
        <strain evidence="3 4">R33</strain>
    </source>
</reference>
<dbReference type="AlphaFoldDB" id="A0A229NU96"/>
<dbReference type="InterPro" id="IPR036388">
    <property type="entry name" value="WH-like_DNA-bd_sf"/>
</dbReference>
<dbReference type="InterPro" id="IPR036390">
    <property type="entry name" value="WH_DNA-bd_sf"/>
</dbReference>
<dbReference type="SUPFAM" id="SSF46785">
    <property type="entry name" value="Winged helix' DNA-binding domain"/>
    <property type="match status" value="1"/>
</dbReference>
<dbReference type="RefSeq" id="WP_089526138.1">
    <property type="nucleotide sequence ID" value="NZ_NMUQ01000003.1"/>
</dbReference>
<dbReference type="NCBIfam" id="NF033788">
    <property type="entry name" value="HTH_metalloreg"/>
    <property type="match status" value="1"/>
</dbReference>
<keyword evidence="1" id="KW-0238">DNA-binding</keyword>
<dbReference type="InterPro" id="IPR011991">
    <property type="entry name" value="ArsR-like_HTH"/>
</dbReference>
<dbReference type="PANTHER" id="PTHR38600:SF2">
    <property type="entry name" value="SLL0088 PROTEIN"/>
    <property type="match status" value="1"/>
</dbReference>
<evidence type="ECO:0000259" key="2">
    <source>
        <dbReference type="PROSITE" id="PS50987"/>
    </source>
</evidence>
<evidence type="ECO:0000313" key="4">
    <source>
        <dbReference type="Proteomes" id="UP000215145"/>
    </source>
</evidence>
<protein>
    <submittedName>
        <fullName evidence="3">Transcriptional regulator</fullName>
    </submittedName>
</protein>
<evidence type="ECO:0000256" key="1">
    <source>
        <dbReference type="ARBA" id="ARBA00023125"/>
    </source>
</evidence>
<dbReference type="EMBL" id="NMUQ01000003">
    <property type="protein sequence ID" value="OXM13432.1"/>
    <property type="molecule type" value="Genomic_DNA"/>
</dbReference>
<keyword evidence="4" id="KW-1185">Reference proteome</keyword>
<dbReference type="CDD" id="cd00090">
    <property type="entry name" value="HTH_ARSR"/>
    <property type="match status" value="1"/>
</dbReference>
<dbReference type="OrthoDB" id="9799175at2"/>
<name>A0A229NU96_9BACL</name>
<dbReference type="GO" id="GO:0003700">
    <property type="term" value="F:DNA-binding transcription factor activity"/>
    <property type="evidence" value="ECO:0007669"/>
    <property type="project" value="InterPro"/>
</dbReference>
<accession>A0A229NU96</accession>
<proteinExistence type="predicted"/>
<sequence length="123" mass="13885">MGLQKPKHDVYQAIADPTRRQLLLLLQDAGELPLKEVTPHFAITRAAVSKHLHVLTDAGLVRERKVGRETRYRMDPDPLLELRRWLAFFDLYWENKLSALKLLVEEPEGEGPAEIGSDGGSSS</sequence>
<evidence type="ECO:0000313" key="3">
    <source>
        <dbReference type="EMBL" id="OXM13432.1"/>
    </source>
</evidence>
<comment type="caution">
    <text evidence="3">The sequence shown here is derived from an EMBL/GenBank/DDBJ whole genome shotgun (WGS) entry which is preliminary data.</text>
</comment>
<dbReference type="Pfam" id="PF12840">
    <property type="entry name" value="HTH_20"/>
    <property type="match status" value="1"/>
</dbReference>